<evidence type="ECO:0000313" key="3">
    <source>
        <dbReference type="EMBL" id="RWU09765.1"/>
    </source>
</evidence>
<dbReference type="FunFam" id="3.40.50.720:FF:000173">
    <property type="entry name" value="3-oxoacyl-[acyl-carrier protein] reductase"/>
    <property type="match status" value="1"/>
</dbReference>
<protein>
    <submittedName>
        <fullName evidence="3">SDR family oxidoreductase</fullName>
    </submittedName>
</protein>
<sequence>MRHAIVTAGAKGLGKKVTEHFLEKGCAVTVHYRSDIKAVEALKEMYRGCHERLHFVQGDVTKKEDLIRIVDEAVAKFGRIDYLIHNAGPYIFERKKLADYTDDEWYEMIEGNLSAMFHLFKRVVPIMRNQRFGRIVTYGFQGADHAPGWMYRSAFSAAKVGLVSLTKTIALEEAEYGITANMVCPGNIIGEMKEATIAYARQMKDDITPIGRSGTGEDIARVVEFLCDDCSDMITGAVIEVTGGLDVIHRYRK</sequence>
<comment type="similarity">
    <text evidence="1">Belongs to the short-chain dehydrogenases/reductases (SDR) family.</text>
</comment>
<dbReference type="PRINTS" id="PR00081">
    <property type="entry name" value="GDHRDH"/>
</dbReference>
<gene>
    <name evidence="3" type="ORF">EA138_11065</name>
</gene>
<dbReference type="PRINTS" id="PR00080">
    <property type="entry name" value="SDRFAMILY"/>
</dbReference>
<dbReference type="AlphaFoldDB" id="A0AAX2A1I0"/>
<dbReference type="CDD" id="cd05233">
    <property type="entry name" value="SDR_c"/>
    <property type="match status" value="1"/>
</dbReference>
<keyword evidence="2" id="KW-0560">Oxidoreductase</keyword>
<dbReference type="InterPro" id="IPR036291">
    <property type="entry name" value="NAD(P)-bd_dom_sf"/>
</dbReference>
<organism evidence="3 4">
    <name type="scientific">Anoxybacillus flavithermus</name>
    <dbReference type="NCBI Taxonomy" id="33934"/>
    <lineage>
        <taxon>Bacteria</taxon>
        <taxon>Bacillati</taxon>
        <taxon>Bacillota</taxon>
        <taxon>Bacilli</taxon>
        <taxon>Bacillales</taxon>
        <taxon>Anoxybacillaceae</taxon>
        <taxon>Anoxybacillus</taxon>
    </lineage>
</organism>
<accession>A0AAX2A1I0</accession>
<dbReference type="EMBL" id="SBBW01000052">
    <property type="protein sequence ID" value="RWU09765.1"/>
    <property type="molecule type" value="Genomic_DNA"/>
</dbReference>
<evidence type="ECO:0000256" key="1">
    <source>
        <dbReference type="ARBA" id="ARBA00006484"/>
    </source>
</evidence>
<evidence type="ECO:0000256" key="2">
    <source>
        <dbReference type="ARBA" id="ARBA00023002"/>
    </source>
</evidence>
<evidence type="ECO:0000313" key="4">
    <source>
        <dbReference type="Proteomes" id="UP000286434"/>
    </source>
</evidence>
<dbReference type="PANTHER" id="PTHR42879:SF2">
    <property type="entry name" value="3-OXOACYL-[ACYL-CARRIER-PROTEIN] REDUCTASE FABG"/>
    <property type="match status" value="1"/>
</dbReference>
<dbReference type="PANTHER" id="PTHR42879">
    <property type="entry name" value="3-OXOACYL-(ACYL-CARRIER-PROTEIN) REDUCTASE"/>
    <property type="match status" value="1"/>
</dbReference>
<dbReference type="Pfam" id="PF13561">
    <property type="entry name" value="adh_short_C2"/>
    <property type="match status" value="1"/>
</dbReference>
<name>A0AAX2A1I0_9BACL</name>
<comment type="caution">
    <text evidence="3">The sequence shown here is derived from an EMBL/GenBank/DDBJ whole genome shotgun (WGS) entry which is preliminary data.</text>
</comment>
<proteinExistence type="inferred from homology"/>
<dbReference type="SUPFAM" id="SSF51735">
    <property type="entry name" value="NAD(P)-binding Rossmann-fold domains"/>
    <property type="match status" value="1"/>
</dbReference>
<dbReference type="GO" id="GO:0016491">
    <property type="term" value="F:oxidoreductase activity"/>
    <property type="evidence" value="ECO:0007669"/>
    <property type="project" value="UniProtKB-KW"/>
</dbReference>
<dbReference type="Proteomes" id="UP000286434">
    <property type="component" value="Unassembled WGS sequence"/>
</dbReference>
<dbReference type="InterPro" id="IPR002347">
    <property type="entry name" value="SDR_fam"/>
</dbReference>
<reference evidence="3 4" key="1">
    <citation type="submission" date="2019-01" db="EMBL/GenBank/DDBJ databases">
        <title>Anoxybacillus flavithermus in powdered infant formula.</title>
        <authorList>
            <person name="Rhee M.S."/>
            <person name="Choi I.-G."/>
            <person name="Cho T.J."/>
            <person name="Park B."/>
        </authorList>
    </citation>
    <scope>NUCLEOTIDE SEQUENCE [LARGE SCALE GENOMIC DNA]</scope>
    <source>
        <strain evidence="3 4">FHS-PPAM212</strain>
    </source>
</reference>
<dbReference type="Gene3D" id="3.40.50.720">
    <property type="entry name" value="NAD(P)-binding Rossmann-like Domain"/>
    <property type="match status" value="1"/>
</dbReference>
<dbReference type="InterPro" id="IPR050259">
    <property type="entry name" value="SDR"/>
</dbReference>